<dbReference type="InterPro" id="IPR001138">
    <property type="entry name" value="Zn2Cys6_DnaBD"/>
</dbReference>
<dbReference type="Pfam" id="PF04082">
    <property type="entry name" value="Fungal_trans"/>
    <property type="match status" value="1"/>
</dbReference>
<sequence>RRRRAALTCLECRRRKIKCSREDPCAQCVAANVGCFYRTFRAPGEHSAHNTPQAIGEAELSPAQRKRVVKTPASTATTHANSVLDIVTPQGTPKDTAPAGATHSSLDTLDEEDGQPPIWPQLITRADDAESVVDPDGLQTTTHREVLVREHGTGSPQILLDKTRMPVWGHLFATAPPLRLILSCVLAATGQQADPRFERQDNGTKALVDEMSTLLRECKQTARRVKQGRPSRNPPGSQPMDLAVPTREVADEAARLYFRNFESTHRILHIPTFWAEYEHFWRTQGQGQAEDQRGASSETPPPQRRQHHRLRLKILLVIALGISLDPKLALDHQFRMRAERWVHAAQLWLAGPVEKDRLDVSGLQIHCLTLLARQIYSVGGDLVWMSAGTLLHTAMQMGLHRDPKHLVLQHKAPRSGNSTLVLRAELRRRLWATVLELVVQTSFDVALPARVTWDDFDTEPPANVDDEDLVRDGLVLDAPTKPRGKPKGVLTQTSVQLLLYASLPLRLMLLERLNGLRSELFYADILALSADLARARSHAHAQLSRFQQREGVAANHDRNPPARVTAFHQNMLSILLGRFLLHLHCSFAARARVNPIFHFSLTTTLDFAFDVIFAGDKDEGAAAFAHLLASAGGMFRETLRNAQSVVCLELLSAVRAHYLRTGHNTDRHIALLKHVVCRAREICLARIRDAGESNVKAYLFQRLTLAQAAAIEDSAS</sequence>
<feature type="non-terminal residue" evidence="9">
    <location>
        <position position="716"/>
    </location>
</feature>
<dbReference type="PROSITE" id="PS00463">
    <property type="entry name" value="ZN2_CY6_FUNGAL_1"/>
    <property type="match status" value="1"/>
</dbReference>
<dbReference type="SUPFAM" id="SSF57701">
    <property type="entry name" value="Zn2/Cys6 DNA-binding domain"/>
    <property type="match status" value="1"/>
</dbReference>
<feature type="domain" description="Zn(2)-C6 fungal-type" evidence="8">
    <location>
        <begin position="8"/>
        <end position="37"/>
    </location>
</feature>
<dbReference type="CDD" id="cd12148">
    <property type="entry name" value="fungal_TF_MHR"/>
    <property type="match status" value="1"/>
</dbReference>
<keyword evidence="1" id="KW-0479">Metal-binding</keyword>
<dbReference type="InterPro" id="IPR007219">
    <property type="entry name" value="XnlR_reg_dom"/>
</dbReference>
<dbReference type="Gene3D" id="4.10.240.10">
    <property type="entry name" value="Zn(2)-C6 fungal-type DNA-binding domain"/>
    <property type="match status" value="1"/>
</dbReference>
<evidence type="ECO:0000256" key="2">
    <source>
        <dbReference type="ARBA" id="ARBA00022833"/>
    </source>
</evidence>
<dbReference type="AlphaFoldDB" id="A0A9P8YDB5"/>
<protein>
    <recommendedName>
        <fullName evidence="8">Zn(2)-C6 fungal-type domain-containing protein</fullName>
    </recommendedName>
</protein>
<evidence type="ECO:0000256" key="7">
    <source>
        <dbReference type="SAM" id="MobiDB-lite"/>
    </source>
</evidence>
<feature type="region of interest" description="Disordered" evidence="7">
    <location>
        <begin position="222"/>
        <end position="242"/>
    </location>
</feature>
<organism evidence="9 10">
    <name type="scientific">Microdochium trichocladiopsis</name>
    <dbReference type="NCBI Taxonomy" id="1682393"/>
    <lineage>
        <taxon>Eukaryota</taxon>
        <taxon>Fungi</taxon>
        <taxon>Dikarya</taxon>
        <taxon>Ascomycota</taxon>
        <taxon>Pezizomycotina</taxon>
        <taxon>Sordariomycetes</taxon>
        <taxon>Xylariomycetidae</taxon>
        <taxon>Xylariales</taxon>
        <taxon>Microdochiaceae</taxon>
        <taxon>Microdochium</taxon>
    </lineage>
</organism>
<dbReference type="PANTHER" id="PTHR31944">
    <property type="entry name" value="HEME-RESPONSIVE ZINC FINGER TRANSCRIPTION FACTOR HAP1"/>
    <property type="match status" value="1"/>
</dbReference>
<evidence type="ECO:0000256" key="3">
    <source>
        <dbReference type="ARBA" id="ARBA00023015"/>
    </source>
</evidence>
<keyword evidence="5" id="KW-0804">Transcription</keyword>
<dbReference type="InterPro" id="IPR036864">
    <property type="entry name" value="Zn2-C6_fun-type_DNA-bd_sf"/>
</dbReference>
<dbReference type="GO" id="GO:0000978">
    <property type="term" value="F:RNA polymerase II cis-regulatory region sequence-specific DNA binding"/>
    <property type="evidence" value="ECO:0007669"/>
    <property type="project" value="TreeGrafter"/>
</dbReference>
<keyword evidence="10" id="KW-1185">Reference proteome</keyword>
<name>A0A9P8YDB5_9PEZI</name>
<feature type="region of interest" description="Disordered" evidence="7">
    <location>
        <begin position="46"/>
        <end position="119"/>
    </location>
</feature>
<dbReference type="Pfam" id="PF00172">
    <property type="entry name" value="Zn_clus"/>
    <property type="match status" value="1"/>
</dbReference>
<dbReference type="GO" id="GO:0001228">
    <property type="term" value="F:DNA-binding transcription activator activity, RNA polymerase II-specific"/>
    <property type="evidence" value="ECO:0007669"/>
    <property type="project" value="TreeGrafter"/>
</dbReference>
<keyword evidence="4" id="KW-0238">DNA-binding</keyword>
<dbReference type="CDD" id="cd00067">
    <property type="entry name" value="GAL4"/>
    <property type="match status" value="1"/>
</dbReference>
<dbReference type="RefSeq" id="XP_046015918.1">
    <property type="nucleotide sequence ID" value="XM_046148982.1"/>
</dbReference>
<dbReference type="GO" id="GO:0008270">
    <property type="term" value="F:zinc ion binding"/>
    <property type="evidence" value="ECO:0007669"/>
    <property type="project" value="InterPro"/>
</dbReference>
<dbReference type="PANTHER" id="PTHR31944:SF131">
    <property type="entry name" value="HEME-RESPONSIVE ZINC FINGER TRANSCRIPTION FACTOR HAP1"/>
    <property type="match status" value="1"/>
</dbReference>
<reference evidence="9" key="1">
    <citation type="journal article" date="2021" name="Nat. Commun.">
        <title>Genetic determinants of endophytism in the Arabidopsis root mycobiome.</title>
        <authorList>
            <person name="Mesny F."/>
            <person name="Miyauchi S."/>
            <person name="Thiergart T."/>
            <person name="Pickel B."/>
            <person name="Atanasova L."/>
            <person name="Karlsson M."/>
            <person name="Huettel B."/>
            <person name="Barry K.W."/>
            <person name="Haridas S."/>
            <person name="Chen C."/>
            <person name="Bauer D."/>
            <person name="Andreopoulos W."/>
            <person name="Pangilinan J."/>
            <person name="LaButti K."/>
            <person name="Riley R."/>
            <person name="Lipzen A."/>
            <person name="Clum A."/>
            <person name="Drula E."/>
            <person name="Henrissat B."/>
            <person name="Kohler A."/>
            <person name="Grigoriev I.V."/>
            <person name="Martin F.M."/>
            <person name="Hacquard S."/>
        </authorList>
    </citation>
    <scope>NUCLEOTIDE SEQUENCE</scope>
    <source>
        <strain evidence="9">MPI-CAGE-CH-0230</strain>
    </source>
</reference>
<keyword evidence="6" id="KW-0539">Nucleus</keyword>
<gene>
    <name evidence="9" type="ORF">B0I36DRAFT_217064</name>
</gene>
<dbReference type="SMART" id="SM00066">
    <property type="entry name" value="GAL4"/>
    <property type="match status" value="1"/>
</dbReference>
<evidence type="ECO:0000313" key="10">
    <source>
        <dbReference type="Proteomes" id="UP000756346"/>
    </source>
</evidence>
<keyword evidence="2" id="KW-0862">Zinc</keyword>
<evidence type="ECO:0000256" key="4">
    <source>
        <dbReference type="ARBA" id="ARBA00023125"/>
    </source>
</evidence>
<dbReference type="GO" id="GO:0006351">
    <property type="term" value="P:DNA-templated transcription"/>
    <property type="evidence" value="ECO:0007669"/>
    <property type="project" value="InterPro"/>
</dbReference>
<evidence type="ECO:0000256" key="1">
    <source>
        <dbReference type="ARBA" id="ARBA00022723"/>
    </source>
</evidence>
<dbReference type="GeneID" id="70178528"/>
<feature type="compositionally biased region" description="Polar residues" evidence="7">
    <location>
        <begin position="72"/>
        <end position="81"/>
    </location>
</feature>
<keyword evidence="3" id="KW-0805">Transcription regulation</keyword>
<proteinExistence type="predicted"/>
<dbReference type="PROSITE" id="PS50048">
    <property type="entry name" value="ZN2_CY6_FUNGAL_2"/>
    <property type="match status" value="1"/>
</dbReference>
<feature type="compositionally biased region" description="Polar residues" evidence="7">
    <location>
        <begin position="285"/>
        <end position="298"/>
    </location>
</feature>
<dbReference type="InterPro" id="IPR051430">
    <property type="entry name" value="Fungal_TF_Env_Response"/>
</dbReference>
<evidence type="ECO:0000313" key="9">
    <source>
        <dbReference type="EMBL" id="KAH7035825.1"/>
    </source>
</evidence>
<evidence type="ECO:0000256" key="6">
    <source>
        <dbReference type="ARBA" id="ARBA00023242"/>
    </source>
</evidence>
<feature type="non-terminal residue" evidence="9">
    <location>
        <position position="1"/>
    </location>
</feature>
<evidence type="ECO:0000259" key="8">
    <source>
        <dbReference type="PROSITE" id="PS50048"/>
    </source>
</evidence>
<dbReference type="SMART" id="SM00906">
    <property type="entry name" value="Fungal_trans"/>
    <property type="match status" value="1"/>
</dbReference>
<evidence type="ECO:0000256" key="5">
    <source>
        <dbReference type="ARBA" id="ARBA00023163"/>
    </source>
</evidence>
<feature type="region of interest" description="Disordered" evidence="7">
    <location>
        <begin position="285"/>
        <end position="307"/>
    </location>
</feature>
<dbReference type="OrthoDB" id="4337792at2759"/>
<accession>A0A9P8YDB5</accession>
<dbReference type="Proteomes" id="UP000756346">
    <property type="component" value="Unassembled WGS sequence"/>
</dbReference>
<dbReference type="EMBL" id="JAGTJQ010000003">
    <property type="protein sequence ID" value="KAH7035825.1"/>
    <property type="molecule type" value="Genomic_DNA"/>
</dbReference>
<comment type="caution">
    <text evidence="9">The sequence shown here is derived from an EMBL/GenBank/DDBJ whole genome shotgun (WGS) entry which is preliminary data.</text>
</comment>
<dbReference type="GO" id="GO:0005634">
    <property type="term" value="C:nucleus"/>
    <property type="evidence" value="ECO:0007669"/>
    <property type="project" value="TreeGrafter"/>
</dbReference>